<feature type="region of interest" description="Disordered" evidence="9">
    <location>
        <begin position="1"/>
        <end position="62"/>
    </location>
</feature>
<organism evidence="10 11">
    <name type="scientific">Albula glossodonta</name>
    <name type="common">roundjaw bonefish</name>
    <dbReference type="NCBI Taxonomy" id="121402"/>
    <lineage>
        <taxon>Eukaryota</taxon>
        <taxon>Metazoa</taxon>
        <taxon>Chordata</taxon>
        <taxon>Craniata</taxon>
        <taxon>Vertebrata</taxon>
        <taxon>Euteleostomi</taxon>
        <taxon>Actinopterygii</taxon>
        <taxon>Neopterygii</taxon>
        <taxon>Teleostei</taxon>
        <taxon>Albuliformes</taxon>
        <taxon>Albulidae</taxon>
        <taxon>Albula</taxon>
    </lineage>
</organism>
<keyword evidence="5" id="KW-0862">Zinc</keyword>
<feature type="compositionally biased region" description="Low complexity" evidence="9">
    <location>
        <begin position="16"/>
        <end position="27"/>
    </location>
</feature>
<evidence type="ECO:0000256" key="9">
    <source>
        <dbReference type="SAM" id="MobiDB-lite"/>
    </source>
</evidence>
<evidence type="ECO:0000256" key="7">
    <source>
        <dbReference type="ARBA" id="ARBA00023163"/>
    </source>
</evidence>
<evidence type="ECO:0000256" key="4">
    <source>
        <dbReference type="ARBA" id="ARBA00022771"/>
    </source>
</evidence>
<keyword evidence="8" id="KW-0539">Nucleus</keyword>
<dbReference type="InterPro" id="IPR042972">
    <property type="entry name" value="INSM1/2"/>
</dbReference>
<evidence type="ECO:0000256" key="5">
    <source>
        <dbReference type="ARBA" id="ARBA00022833"/>
    </source>
</evidence>
<comment type="subcellular location">
    <subcellularLocation>
        <location evidence="1">Nucleus</location>
    </subcellularLocation>
</comment>
<dbReference type="EMBL" id="JAFBMS010000013">
    <property type="protein sequence ID" value="KAG9347390.1"/>
    <property type="molecule type" value="Genomic_DNA"/>
</dbReference>
<keyword evidence="6" id="KW-0805">Transcription regulation</keyword>
<feature type="compositionally biased region" description="Polar residues" evidence="9">
    <location>
        <begin position="28"/>
        <end position="40"/>
    </location>
</feature>
<dbReference type="Proteomes" id="UP000824540">
    <property type="component" value="Unassembled WGS sequence"/>
</dbReference>
<dbReference type="GO" id="GO:0017053">
    <property type="term" value="C:transcription repressor complex"/>
    <property type="evidence" value="ECO:0007669"/>
    <property type="project" value="TreeGrafter"/>
</dbReference>
<keyword evidence="11" id="KW-1185">Reference proteome</keyword>
<keyword evidence="3" id="KW-0677">Repeat</keyword>
<name>A0A8T2P6A6_9TELE</name>
<dbReference type="OrthoDB" id="8953942at2759"/>
<reference evidence="10" key="1">
    <citation type="thesis" date="2021" institute="BYU ScholarsArchive" country="Provo, UT, USA">
        <title>Applications of and Algorithms for Genome Assembly and Genomic Analyses with an Emphasis on Marine Teleosts.</title>
        <authorList>
            <person name="Pickett B.D."/>
        </authorList>
    </citation>
    <scope>NUCLEOTIDE SEQUENCE</scope>
    <source>
        <strain evidence="10">HI-2016</strain>
    </source>
</reference>
<accession>A0A8T2P6A6</accession>
<sequence length="186" mass="21025">MPVSYRIRSEEEARNTQQQHHQITKQTPLSQGRMQNQSNLAFRRQCTKRSTAPPGPEEYSDPFALAQHKCSRIVRVEYRCPECDKALAQTKSYKRNCSDNSRAKQIRNREDTFCDLRAEITSDRDTPSPGSSDSGSEDVLLSAICAQCVERTFPAGLTRRDTSVSCTPPRFSRANTVLPRSTAPRD</sequence>
<evidence type="ECO:0000313" key="10">
    <source>
        <dbReference type="EMBL" id="KAG9347390.1"/>
    </source>
</evidence>
<dbReference type="GO" id="GO:0005634">
    <property type="term" value="C:nucleus"/>
    <property type="evidence" value="ECO:0007669"/>
    <property type="project" value="UniProtKB-SubCell"/>
</dbReference>
<dbReference type="AlphaFoldDB" id="A0A8T2P6A6"/>
<evidence type="ECO:0000256" key="6">
    <source>
        <dbReference type="ARBA" id="ARBA00023015"/>
    </source>
</evidence>
<evidence type="ECO:0000256" key="8">
    <source>
        <dbReference type="ARBA" id="ARBA00023242"/>
    </source>
</evidence>
<dbReference type="GO" id="GO:0000978">
    <property type="term" value="F:RNA polymerase II cis-regulatory region sequence-specific DNA binding"/>
    <property type="evidence" value="ECO:0007669"/>
    <property type="project" value="TreeGrafter"/>
</dbReference>
<gene>
    <name evidence="10" type="ORF">JZ751_004957</name>
</gene>
<keyword evidence="4" id="KW-0863">Zinc-finger</keyword>
<dbReference type="GO" id="GO:0001227">
    <property type="term" value="F:DNA-binding transcription repressor activity, RNA polymerase II-specific"/>
    <property type="evidence" value="ECO:0007669"/>
    <property type="project" value="TreeGrafter"/>
</dbReference>
<keyword evidence="2" id="KW-0479">Metal-binding</keyword>
<comment type="caution">
    <text evidence="10">The sequence shown here is derived from an EMBL/GenBank/DDBJ whole genome shotgun (WGS) entry which is preliminary data.</text>
</comment>
<feature type="region of interest" description="Disordered" evidence="9">
    <location>
        <begin position="159"/>
        <end position="186"/>
    </location>
</feature>
<dbReference type="GO" id="GO:0030182">
    <property type="term" value="P:neuron differentiation"/>
    <property type="evidence" value="ECO:0007669"/>
    <property type="project" value="TreeGrafter"/>
</dbReference>
<dbReference type="GO" id="GO:0010564">
    <property type="term" value="P:regulation of cell cycle process"/>
    <property type="evidence" value="ECO:0007669"/>
    <property type="project" value="TreeGrafter"/>
</dbReference>
<evidence type="ECO:0000256" key="1">
    <source>
        <dbReference type="ARBA" id="ARBA00004123"/>
    </source>
</evidence>
<proteinExistence type="predicted"/>
<dbReference type="PANTHER" id="PTHR15065:SF6">
    <property type="entry name" value="INSULINOMA-ASSOCIATED PROTEIN 2"/>
    <property type="match status" value="1"/>
</dbReference>
<dbReference type="GO" id="GO:0008270">
    <property type="term" value="F:zinc ion binding"/>
    <property type="evidence" value="ECO:0007669"/>
    <property type="project" value="UniProtKB-KW"/>
</dbReference>
<dbReference type="PANTHER" id="PTHR15065">
    <property type="entry name" value="INSULINOMA-ASSOCIATED 1"/>
    <property type="match status" value="1"/>
</dbReference>
<protein>
    <submittedName>
        <fullName evidence="10">Uncharacterized protein</fullName>
    </submittedName>
</protein>
<keyword evidence="7" id="KW-0804">Transcription</keyword>
<evidence type="ECO:0000313" key="11">
    <source>
        <dbReference type="Proteomes" id="UP000824540"/>
    </source>
</evidence>
<evidence type="ECO:0000256" key="3">
    <source>
        <dbReference type="ARBA" id="ARBA00022737"/>
    </source>
</evidence>
<evidence type="ECO:0000256" key="2">
    <source>
        <dbReference type="ARBA" id="ARBA00022723"/>
    </source>
</evidence>